<evidence type="ECO:0000313" key="3">
    <source>
        <dbReference type="Proteomes" id="UP000249610"/>
    </source>
</evidence>
<comment type="caution">
    <text evidence="2">The sequence shown here is derived from an EMBL/GenBank/DDBJ whole genome shotgun (WGS) entry which is preliminary data.</text>
</comment>
<reference evidence="2 3" key="1">
    <citation type="submission" date="2018-06" db="EMBL/GenBank/DDBJ databases">
        <title>Genomic Encyclopedia of Archaeal and Bacterial Type Strains, Phase II (KMG-II): from individual species to whole genera.</title>
        <authorList>
            <person name="Goeker M."/>
        </authorList>
    </citation>
    <scope>NUCLEOTIDE SEQUENCE [LARGE SCALE GENOMIC DNA]</scope>
    <source>
        <strain evidence="2 3">DSM 23446</strain>
    </source>
</reference>
<evidence type="ECO:0000256" key="1">
    <source>
        <dbReference type="SAM" id="SignalP"/>
    </source>
</evidence>
<dbReference type="EMBL" id="QLLK01000012">
    <property type="protein sequence ID" value="RAI85728.1"/>
    <property type="molecule type" value="Genomic_DNA"/>
</dbReference>
<accession>A0A327P0E3</accession>
<dbReference type="PROSITE" id="PS51257">
    <property type="entry name" value="PROKAR_LIPOPROTEIN"/>
    <property type="match status" value="1"/>
</dbReference>
<evidence type="ECO:0000313" key="2">
    <source>
        <dbReference type="EMBL" id="RAI85728.1"/>
    </source>
</evidence>
<feature type="signal peptide" evidence="1">
    <location>
        <begin position="1"/>
        <end position="22"/>
    </location>
</feature>
<keyword evidence="3" id="KW-1185">Reference proteome</keyword>
<dbReference type="Proteomes" id="UP000249610">
    <property type="component" value="Unassembled WGS sequence"/>
</dbReference>
<dbReference type="AlphaFoldDB" id="A0A327P0E3"/>
<gene>
    <name evidence="2" type="ORF">LV83_03504</name>
</gene>
<name>A0A327P0E3_9BACT</name>
<evidence type="ECO:0008006" key="4">
    <source>
        <dbReference type="Google" id="ProtNLM"/>
    </source>
</evidence>
<keyword evidence="1" id="KW-0732">Signal</keyword>
<sequence>MRRIVYLNLCLFILSISSCNFNDSNLEKDYIYSSNKIPIGYMANGQIVIPNKDKLIDSEVTFQGNRGKVITAEVIGKPESFKYLLTEIKFFKKNVDGINSVKVASLLFGEDDLFRYDELMASGEQHTCNGESDSVLLYCSCCSFKYDEDDSSKIIGCKCCQFGRCQHTVTTDPEPPVIGGRKNPILNSIVMQNFEGILKI</sequence>
<feature type="chain" id="PRO_5016246402" description="Lipoprotein" evidence="1">
    <location>
        <begin position="23"/>
        <end position="200"/>
    </location>
</feature>
<proteinExistence type="predicted"/>
<organism evidence="2 3">
    <name type="scientific">Algoriphagus yeomjeoni</name>
    <dbReference type="NCBI Taxonomy" id="291403"/>
    <lineage>
        <taxon>Bacteria</taxon>
        <taxon>Pseudomonadati</taxon>
        <taxon>Bacteroidota</taxon>
        <taxon>Cytophagia</taxon>
        <taxon>Cytophagales</taxon>
        <taxon>Cyclobacteriaceae</taxon>
        <taxon>Algoriphagus</taxon>
    </lineage>
</organism>
<protein>
    <recommendedName>
        <fullName evidence="4">Lipoprotein</fullName>
    </recommendedName>
</protein>